<evidence type="ECO:0000256" key="4">
    <source>
        <dbReference type="ARBA" id="ARBA00019403"/>
    </source>
</evidence>
<evidence type="ECO:0000256" key="5">
    <source>
        <dbReference type="ARBA" id="ARBA00022485"/>
    </source>
</evidence>
<dbReference type="SUPFAM" id="SSF52141">
    <property type="entry name" value="Uracil-DNA glycosylase-like"/>
    <property type="match status" value="1"/>
</dbReference>
<evidence type="ECO:0000256" key="12">
    <source>
        <dbReference type="SAM" id="MobiDB-lite"/>
    </source>
</evidence>
<keyword evidence="7" id="KW-0227">DNA damage</keyword>
<dbReference type="NCBIfam" id="TIGR00758">
    <property type="entry name" value="UDG_fam4"/>
    <property type="match status" value="1"/>
</dbReference>
<comment type="caution">
    <text evidence="14">The sequence shown here is derived from an EMBL/GenBank/DDBJ whole genome shotgun (WGS) entry which is preliminary data.</text>
</comment>
<evidence type="ECO:0000256" key="10">
    <source>
        <dbReference type="ARBA" id="ARBA00023014"/>
    </source>
</evidence>
<evidence type="ECO:0000256" key="7">
    <source>
        <dbReference type="ARBA" id="ARBA00022763"/>
    </source>
</evidence>
<keyword evidence="6" id="KW-0479">Metal-binding</keyword>
<evidence type="ECO:0000256" key="11">
    <source>
        <dbReference type="ARBA" id="ARBA00023204"/>
    </source>
</evidence>
<dbReference type="SMART" id="SM00986">
    <property type="entry name" value="UDG"/>
    <property type="match status" value="1"/>
</dbReference>
<dbReference type="RefSeq" id="WP_402698440.1">
    <property type="nucleotide sequence ID" value="NZ_JBIUZV010000002.1"/>
</dbReference>
<feature type="region of interest" description="Disordered" evidence="12">
    <location>
        <begin position="81"/>
        <end position="124"/>
    </location>
</feature>
<keyword evidence="11" id="KW-0234">DNA repair</keyword>
<dbReference type="InterPro" id="IPR005273">
    <property type="entry name" value="Ura-DNA_glyco_family4"/>
</dbReference>
<dbReference type="EMBL" id="JBIUZV010000002">
    <property type="protein sequence ID" value="MFJ3044960.1"/>
    <property type="molecule type" value="Genomic_DNA"/>
</dbReference>
<dbReference type="InterPro" id="IPR051536">
    <property type="entry name" value="UDG_Type-4/5"/>
</dbReference>
<protein>
    <recommendedName>
        <fullName evidence="4">Type-4 uracil-DNA glycosylase</fullName>
        <ecNumber evidence="3">3.2.2.27</ecNumber>
    </recommendedName>
</protein>
<dbReference type="PANTHER" id="PTHR33693">
    <property type="entry name" value="TYPE-5 URACIL-DNA GLYCOSYLASE"/>
    <property type="match status" value="1"/>
</dbReference>
<accession>A0ABW8EU71</accession>
<evidence type="ECO:0000256" key="3">
    <source>
        <dbReference type="ARBA" id="ARBA00012030"/>
    </source>
</evidence>
<sequence length="350" mass="37474">MSEELKNEEQYGSSLALLDALGIGPVWVRRDLAVEEAVTAEGAAAAIAELRQEAPVPEAPAPRPAIQAPAVGHLENAFAASPATAPASPQVARPMPAAPSLPRTPERRGAPPEDDGGPPPWLDEMDFAASMEPLLVPHDDEEDSAPAAVDPMIARIAAMEWPQLKEIVADCRRCGLCNGRKNTVFGVGDEKAKWLFIGEGPGRNEDIQGEPFVGPAGKLLDNMLVAMGLKRGDNAYIANIVKCRPTDDNGRDRPPSPQEVAACLPYLQRQIALIQPTVLVALGKTAAISLLGLDPSTPVSKLRGTVHRYQDLPLVVTYHPAYLLRTLGDKSKSWADLCLAMTTCERQSVQ</sequence>
<dbReference type="EC" id="3.2.2.27" evidence="3"/>
<evidence type="ECO:0000256" key="8">
    <source>
        <dbReference type="ARBA" id="ARBA00022801"/>
    </source>
</evidence>
<reference evidence="14 15" key="1">
    <citation type="submission" date="2024-10" db="EMBL/GenBank/DDBJ databases">
        <title>The Natural Products Discovery Center: Release of the First 8490 Sequenced Strains for Exploring Actinobacteria Biosynthetic Diversity.</title>
        <authorList>
            <person name="Kalkreuter E."/>
            <person name="Kautsar S.A."/>
            <person name="Yang D."/>
            <person name="Bader C.D."/>
            <person name="Teijaro C.N."/>
            <person name="Fluegel L."/>
            <person name="Davis C.M."/>
            <person name="Simpson J.R."/>
            <person name="Lauterbach L."/>
            <person name="Steele A.D."/>
            <person name="Gui C."/>
            <person name="Meng S."/>
            <person name="Li G."/>
            <person name="Viehrig K."/>
            <person name="Ye F."/>
            <person name="Su P."/>
            <person name="Kiefer A.F."/>
            <person name="Nichols A."/>
            <person name="Cepeda A.J."/>
            <person name="Yan W."/>
            <person name="Fan B."/>
            <person name="Jiang Y."/>
            <person name="Adhikari A."/>
            <person name="Zheng C.-J."/>
            <person name="Schuster L."/>
            <person name="Cowan T.M."/>
            <person name="Smanski M.J."/>
            <person name="Chevrette M.G."/>
            <person name="De Carvalho L.P.S."/>
            <person name="Shen B."/>
        </authorList>
    </citation>
    <scope>NUCLEOTIDE SEQUENCE [LARGE SCALE GENOMIC DNA]</scope>
    <source>
        <strain evidence="14 15">NPDC087045</strain>
    </source>
</reference>
<keyword evidence="5" id="KW-0004">4Fe-4S</keyword>
<comment type="catalytic activity">
    <reaction evidence="1">
        <text>Hydrolyzes single-stranded DNA or mismatched double-stranded DNA and polynucleotides, releasing free uracil.</text>
        <dbReference type="EC" id="3.2.2.27"/>
    </reaction>
</comment>
<dbReference type="Proteomes" id="UP001617427">
    <property type="component" value="Unassembled WGS sequence"/>
</dbReference>
<keyword evidence="10" id="KW-0411">Iron-sulfur</keyword>
<proteinExistence type="inferred from homology"/>
<dbReference type="Gene3D" id="3.40.470.10">
    <property type="entry name" value="Uracil-DNA glycosylase-like domain"/>
    <property type="match status" value="1"/>
</dbReference>
<keyword evidence="15" id="KW-1185">Reference proteome</keyword>
<gene>
    <name evidence="14" type="ORF">ACIPEN_03910</name>
</gene>
<dbReference type="Pfam" id="PF03167">
    <property type="entry name" value="UDG"/>
    <property type="match status" value="1"/>
</dbReference>
<evidence type="ECO:0000256" key="6">
    <source>
        <dbReference type="ARBA" id="ARBA00022723"/>
    </source>
</evidence>
<keyword evidence="8" id="KW-0378">Hydrolase</keyword>
<dbReference type="PANTHER" id="PTHR33693:SF1">
    <property type="entry name" value="TYPE-4 URACIL-DNA GLYCOSYLASE"/>
    <property type="match status" value="1"/>
</dbReference>
<feature type="domain" description="Uracil-DNA glycosylase-like" evidence="13">
    <location>
        <begin position="185"/>
        <end position="338"/>
    </location>
</feature>
<dbReference type="InterPro" id="IPR005122">
    <property type="entry name" value="Uracil-DNA_glycosylase-like"/>
</dbReference>
<evidence type="ECO:0000313" key="15">
    <source>
        <dbReference type="Proteomes" id="UP001617427"/>
    </source>
</evidence>
<keyword evidence="9" id="KW-0408">Iron</keyword>
<evidence type="ECO:0000313" key="14">
    <source>
        <dbReference type="EMBL" id="MFJ3044960.1"/>
    </source>
</evidence>
<organism evidence="14 15">
    <name type="scientific">Herbaspirillum chlorophenolicum</name>
    <dbReference type="NCBI Taxonomy" id="211589"/>
    <lineage>
        <taxon>Bacteria</taxon>
        <taxon>Pseudomonadati</taxon>
        <taxon>Pseudomonadota</taxon>
        <taxon>Betaproteobacteria</taxon>
        <taxon>Burkholderiales</taxon>
        <taxon>Oxalobacteraceae</taxon>
        <taxon>Herbaspirillum</taxon>
    </lineage>
</organism>
<evidence type="ECO:0000256" key="1">
    <source>
        <dbReference type="ARBA" id="ARBA00001400"/>
    </source>
</evidence>
<evidence type="ECO:0000256" key="2">
    <source>
        <dbReference type="ARBA" id="ARBA00006521"/>
    </source>
</evidence>
<dbReference type="SMART" id="SM00987">
    <property type="entry name" value="UreE_C"/>
    <property type="match status" value="1"/>
</dbReference>
<name>A0ABW8EU71_9BURK</name>
<comment type="similarity">
    <text evidence="2">Belongs to the uracil-DNA glycosylase (UDG) superfamily. Type 4 (UDGa) family.</text>
</comment>
<evidence type="ECO:0000259" key="13">
    <source>
        <dbReference type="SMART" id="SM00986"/>
    </source>
</evidence>
<evidence type="ECO:0000256" key="9">
    <source>
        <dbReference type="ARBA" id="ARBA00023004"/>
    </source>
</evidence>
<dbReference type="CDD" id="cd10030">
    <property type="entry name" value="UDG-F4_TTUDGA_SPO1dp_like"/>
    <property type="match status" value="1"/>
</dbReference>
<dbReference type="InterPro" id="IPR036895">
    <property type="entry name" value="Uracil-DNA_glycosylase-like_sf"/>
</dbReference>